<dbReference type="AlphaFoldDB" id="H6RJU8"/>
<dbReference type="HOGENOM" id="CLU_2128655_0_0_11"/>
<organism evidence="1 2">
    <name type="scientific">Blastococcus saxobsidens (strain DD2)</name>
    <dbReference type="NCBI Taxonomy" id="1146883"/>
    <lineage>
        <taxon>Bacteria</taxon>
        <taxon>Bacillati</taxon>
        <taxon>Actinomycetota</taxon>
        <taxon>Actinomycetes</taxon>
        <taxon>Geodermatophilales</taxon>
        <taxon>Geodermatophilaceae</taxon>
        <taxon>Blastococcus</taxon>
    </lineage>
</organism>
<dbReference type="Proteomes" id="UP000007517">
    <property type="component" value="Chromosome"/>
</dbReference>
<protein>
    <submittedName>
        <fullName evidence="1">Uncharacterized protein</fullName>
    </submittedName>
</protein>
<reference evidence="1 2" key="1">
    <citation type="journal article" date="2012" name="J. Bacteriol.">
        <title>Genome Sequence of Blastococcus saxobsidens DD2, a Stone-Inhabiting Bacterium.</title>
        <authorList>
            <person name="Chouaia B."/>
            <person name="Crotti E."/>
            <person name="Brusetti L."/>
            <person name="Daffonchio D."/>
            <person name="Essoussi I."/>
            <person name="Nouioui I."/>
            <person name="Sbissi I."/>
            <person name="Ghodhbane-Gtari F."/>
            <person name="Gtari M."/>
            <person name="Vacherie B."/>
            <person name="Barbe V."/>
            <person name="Medigue C."/>
            <person name="Gury J."/>
            <person name="Pujic P."/>
            <person name="Normand P."/>
        </authorList>
    </citation>
    <scope>NUCLEOTIDE SEQUENCE [LARGE SCALE GENOMIC DNA]</scope>
    <source>
        <strain evidence="1 2">DD2</strain>
    </source>
</reference>
<gene>
    <name evidence="1" type="ordered locus">BLASA_2728</name>
</gene>
<name>H6RJU8_BLASD</name>
<keyword evidence="2" id="KW-1185">Reference proteome</keyword>
<reference evidence="2" key="2">
    <citation type="submission" date="2012-02" db="EMBL/GenBank/DDBJ databases">
        <title>Complete genome sequence of Blastococcus saxobsidens strain DD2.</title>
        <authorList>
            <person name="Genoscope."/>
        </authorList>
    </citation>
    <scope>NUCLEOTIDE SEQUENCE [LARGE SCALE GENOMIC DNA]</scope>
    <source>
        <strain evidence="2">DD2</strain>
    </source>
</reference>
<sequence>MVAICQGPQEVGEVSLADLAFPPDTVAAWVHAAYRHYMGLQPFPARPRPGWTWPSYGCALPAGPTRSARCCHRGEPADPPEFSTGQPDIAGKCIRWRSSPAASGLHISYGERS</sequence>
<accession>H6RJU8</accession>
<evidence type="ECO:0000313" key="1">
    <source>
        <dbReference type="EMBL" id="CCG03601.1"/>
    </source>
</evidence>
<dbReference type="KEGG" id="bsd:BLASA_2728"/>
<evidence type="ECO:0000313" key="2">
    <source>
        <dbReference type="Proteomes" id="UP000007517"/>
    </source>
</evidence>
<proteinExistence type="predicted"/>
<dbReference type="STRING" id="1146883.BLASA_2728"/>
<dbReference type="EMBL" id="FO117623">
    <property type="protein sequence ID" value="CCG03601.1"/>
    <property type="molecule type" value="Genomic_DNA"/>
</dbReference>